<dbReference type="SUPFAM" id="SSF55729">
    <property type="entry name" value="Acyl-CoA N-acyltransferases (Nat)"/>
    <property type="match status" value="1"/>
</dbReference>
<evidence type="ECO:0000313" key="2">
    <source>
        <dbReference type="EMBL" id="QGV78955.1"/>
    </source>
</evidence>
<dbReference type="GO" id="GO:1990189">
    <property type="term" value="F:protein N-terminal-serine acetyltransferase activity"/>
    <property type="evidence" value="ECO:0007669"/>
    <property type="project" value="TreeGrafter"/>
</dbReference>
<accession>A0A6I6FIN4</accession>
<dbReference type="InterPro" id="IPR034660">
    <property type="entry name" value="DinB/YfiT-like"/>
</dbReference>
<dbReference type="GO" id="GO:0008999">
    <property type="term" value="F:protein-N-terminal-alanine acetyltransferase activity"/>
    <property type="evidence" value="ECO:0007669"/>
    <property type="project" value="TreeGrafter"/>
</dbReference>
<protein>
    <submittedName>
        <fullName evidence="2">GNAT family N-acetyltransferase</fullName>
    </submittedName>
</protein>
<dbReference type="SUPFAM" id="SSF109854">
    <property type="entry name" value="DinB/YfiT-like putative metalloenzymes"/>
    <property type="match status" value="1"/>
</dbReference>
<keyword evidence="2" id="KW-0808">Transferase</keyword>
<dbReference type="Proteomes" id="UP000422572">
    <property type="component" value="Chromosome"/>
</dbReference>
<organism evidence="2 3">
    <name type="scientific">Streptomyces ficellus</name>
    <dbReference type="NCBI Taxonomy" id="1977088"/>
    <lineage>
        <taxon>Bacteria</taxon>
        <taxon>Bacillati</taxon>
        <taxon>Actinomycetota</taxon>
        <taxon>Actinomycetes</taxon>
        <taxon>Kitasatosporales</taxon>
        <taxon>Streptomycetaceae</taxon>
        <taxon>Streptomyces</taxon>
    </lineage>
</organism>
<dbReference type="InterPro" id="IPR051908">
    <property type="entry name" value="Ribosomal_N-acetyltransferase"/>
</dbReference>
<dbReference type="Pfam" id="PF13302">
    <property type="entry name" value="Acetyltransf_3"/>
    <property type="match status" value="1"/>
</dbReference>
<dbReference type="InterPro" id="IPR000182">
    <property type="entry name" value="GNAT_dom"/>
</dbReference>
<keyword evidence="3" id="KW-1185">Reference proteome</keyword>
<dbReference type="PANTHER" id="PTHR43441">
    <property type="entry name" value="RIBOSOMAL-PROTEIN-SERINE ACETYLTRANSFERASE"/>
    <property type="match status" value="1"/>
</dbReference>
<feature type="domain" description="N-acetyltransferase" evidence="1">
    <location>
        <begin position="208"/>
        <end position="362"/>
    </location>
</feature>
<dbReference type="RefSeq" id="WP_156692743.1">
    <property type="nucleotide sequence ID" value="NZ_CP034279.1"/>
</dbReference>
<dbReference type="PANTHER" id="PTHR43441:SF6">
    <property type="entry name" value="N-ACETYLTRANSFERASE DOMAIN-CONTAINING PROTEIN"/>
    <property type="match status" value="1"/>
</dbReference>
<dbReference type="PROSITE" id="PS51186">
    <property type="entry name" value="GNAT"/>
    <property type="match status" value="1"/>
</dbReference>
<dbReference type="Gene3D" id="3.40.630.30">
    <property type="match status" value="1"/>
</dbReference>
<dbReference type="EMBL" id="CP034279">
    <property type="protein sequence ID" value="QGV78955.1"/>
    <property type="molecule type" value="Genomic_DNA"/>
</dbReference>
<dbReference type="KEGG" id="sfic:EIZ62_12370"/>
<sequence length="362" mass="37869">MTIMGAQDIDEAVAVTAAALRGVADRDWSGPAAGLDWSCYDTAVHIAGDFTGYATQLTGRSTDSYVPFEIGADPGTPPAGLVRVIEATGGLLSAAVRTTPQDVTAWHPYGMAGADGFAAMGVVEALLHTYDILGALGEPGWRAPGHLAARVLDRLFPHAPRDLDATETATATDPWRTLLWATGRAGLGDLPRPAVWRWYAAPVRSERLLLCEVSPLVGADLRDGGSGGFAWAAGGPPEGTRIAGGLVADAREAGTYRPGWGTYVVVRAADRRAVGAIGFHAAPDADGRAEVGYDLVEGARGHGYMTEALRALTGWAFARPEAAVLRAVVDSSNTPSHGVVSRAGFTRAAEAEGRVVYELRRT</sequence>
<dbReference type="OrthoDB" id="4453346at2"/>
<gene>
    <name evidence="2" type="ORF">EIZ62_12370</name>
</gene>
<evidence type="ECO:0000313" key="3">
    <source>
        <dbReference type="Proteomes" id="UP000422572"/>
    </source>
</evidence>
<evidence type="ECO:0000259" key="1">
    <source>
        <dbReference type="PROSITE" id="PS51186"/>
    </source>
</evidence>
<reference evidence="2 3" key="1">
    <citation type="submission" date="2018-12" db="EMBL/GenBank/DDBJ databases">
        <title>Complete genome sequence of Streptomyces ficellus NRRL8067, the producer of ficellomycin, feldamycin and nojirimycin.</title>
        <authorList>
            <person name="Zhang H."/>
            <person name="Yue R."/>
            <person name="Liu Y."/>
            <person name="Li M."/>
            <person name="Mu H."/>
            <person name="Zhang J."/>
        </authorList>
    </citation>
    <scope>NUCLEOTIDE SEQUENCE [LARGE SCALE GENOMIC DNA]</scope>
    <source>
        <strain evidence="2 3">NRRL 8067</strain>
    </source>
</reference>
<dbReference type="Gene3D" id="1.20.120.450">
    <property type="entry name" value="dinb family like domain"/>
    <property type="match status" value="1"/>
</dbReference>
<dbReference type="AlphaFoldDB" id="A0A6I6FIN4"/>
<dbReference type="InterPro" id="IPR016181">
    <property type="entry name" value="Acyl_CoA_acyltransferase"/>
</dbReference>
<dbReference type="GO" id="GO:0005737">
    <property type="term" value="C:cytoplasm"/>
    <property type="evidence" value="ECO:0007669"/>
    <property type="project" value="TreeGrafter"/>
</dbReference>
<proteinExistence type="predicted"/>
<name>A0A6I6FIN4_9ACTN</name>